<evidence type="ECO:0000313" key="3">
    <source>
        <dbReference type="EMBL" id="SSX05191.1"/>
    </source>
</evidence>
<reference evidence="3" key="1">
    <citation type="submission" date="2018-04" db="EMBL/GenBank/DDBJ databases">
        <authorList>
            <person name="Go L.Y."/>
            <person name="Mitchell J.A."/>
        </authorList>
    </citation>
    <scope>NUCLEOTIDE SEQUENCE</scope>
    <source>
        <tissue evidence="3">Whole organism</tissue>
    </source>
</reference>
<dbReference type="VEuPathDB" id="VectorBase:CSON012456"/>
<name>A0A336KLV4_CULSO</name>
<dbReference type="EMBL" id="UFQT01000591">
    <property type="protein sequence ID" value="SSX25552.1"/>
    <property type="molecule type" value="Genomic_DNA"/>
</dbReference>
<keyword evidence="1" id="KW-1133">Transmembrane helix</keyword>
<dbReference type="PANTHER" id="PTHR14237:SF19">
    <property type="entry name" value="MITOCHONDRIAL AMIDOXIME REDUCING COMPONENT 1"/>
    <property type="match status" value="1"/>
</dbReference>
<proteinExistence type="predicted"/>
<dbReference type="OMA" id="ARQYPQM"/>
<feature type="transmembrane region" description="Helical" evidence="1">
    <location>
        <begin position="6"/>
        <end position="28"/>
    </location>
</feature>
<gene>
    <name evidence="3" type="primary">CSON012456</name>
</gene>
<dbReference type="GO" id="GO:0030170">
    <property type="term" value="F:pyridoxal phosphate binding"/>
    <property type="evidence" value="ECO:0007669"/>
    <property type="project" value="InterPro"/>
</dbReference>
<dbReference type="InterPro" id="IPR005302">
    <property type="entry name" value="MoCF_Sase_C"/>
</dbReference>
<accession>A0A336KLV4</accession>
<dbReference type="InterPro" id="IPR011037">
    <property type="entry name" value="Pyrv_Knase-like_insert_dom_sf"/>
</dbReference>
<dbReference type="SUPFAM" id="SSF50800">
    <property type="entry name" value="PK beta-barrel domain-like"/>
    <property type="match status" value="1"/>
</dbReference>
<dbReference type="Pfam" id="PF03473">
    <property type="entry name" value="MOSC"/>
    <property type="match status" value="1"/>
</dbReference>
<dbReference type="AlphaFoldDB" id="A0A336KLV4"/>
<dbReference type="InterPro" id="IPR005303">
    <property type="entry name" value="MOCOS_middle"/>
</dbReference>
<dbReference type="GO" id="GO:0030151">
    <property type="term" value="F:molybdenum ion binding"/>
    <property type="evidence" value="ECO:0007669"/>
    <property type="project" value="InterPro"/>
</dbReference>
<evidence type="ECO:0000256" key="1">
    <source>
        <dbReference type="SAM" id="Phobius"/>
    </source>
</evidence>
<evidence type="ECO:0000259" key="2">
    <source>
        <dbReference type="PROSITE" id="PS51340"/>
    </source>
</evidence>
<keyword evidence="1" id="KW-0812">Transmembrane</keyword>
<keyword evidence="1" id="KW-0472">Membrane</keyword>
<sequence>MGKFPICVKIGLITIGSAAAIGLAVHFYRNRQKKQSEKSKSRTIPTNWKVVGEITELFCFPIKSCGVVRLKEIDCSLLGFQENFLRDRVFMVVDSNGNFVTARQQPQLVRIFPTIQGKILRLSASGMLDIEISIENILKKAKRLGKVWGQEVEVIDCGDDVAKWISRFILKKDEGLHLVYYPSYSPTRPVRENNKSFPELDYDHVGALHDATSYMMINESSITELNSRLDNPVTPMHFRPNFLVKGPPAFAEDDFQWVRIGENTIFKAVKPCTRCIFTTVDPETGVKDPLGEPLKTLKSYRLFPGLGSSPVMGLHLGVIQSGNVKVGDAVYIGKS</sequence>
<feature type="domain" description="MOSC" evidence="2">
    <location>
        <begin position="184"/>
        <end position="333"/>
    </location>
</feature>
<dbReference type="Pfam" id="PF03476">
    <property type="entry name" value="MOSC_N"/>
    <property type="match status" value="1"/>
</dbReference>
<dbReference type="PANTHER" id="PTHR14237">
    <property type="entry name" value="MOLYBDOPTERIN COFACTOR SULFURASE MOSC"/>
    <property type="match status" value="1"/>
</dbReference>
<evidence type="ECO:0000313" key="4">
    <source>
        <dbReference type="EMBL" id="SSX25552.1"/>
    </source>
</evidence>
<protein>
    <submittedName>
        <fullName evidence="3">CSON012456 protein</fullName>
    </submittedName>
</protein>
<dbReference type="SUPFAM" id="SSF141673">
    <property type="entry name" value="MOSC N-terminal domain-like"/>
    <property type="match status" value="1"/>
</dbReference>
<dbReference type="PROSITE" id="PS51340">
    <property type="entry name" value="MOSC"/>
    <property type="match status" value="1"/>
</dbReference>
<reference evidence="4" key="2">
    <citation type="submission" date="2018-07" db="EMBL/GenBank/DDBJ databases">
        <authorList>
            <person name="Quirk P.G."/>
            <person name="Krulwich T.A."/>
        </authorList>
    </citation>
    <scope>NUCLEOTIDE SEQUENCE</scope>
</reference>
<organism evidence="3">
    <name type="scientific">Culicoides sonorensis</name>
    <name type="common">Biting midge</name>
    <dbReference type="NCBI Taxonomy" id="179676"/>
    <lineage>
        <taxon>Eukaryota</taxon>
        <taxon>Metazoa</taxon>
        <taxon>Ecdysozoa</taxon>
        <taxon>Arthropoda</taxon>
        <taxon>Hexapoda</taxon>
        <taxon>Insecta</taxon>
        <taxon>Pterygota</taxon>
        <taxon>Neoptera</taxon>
        <taxon>Endopterygota</taxon>
        <taxon>Diptera</taxon>
        <taxon>Nematocera</taxon>
        <taxon>Chironomoidea</taxon>
        <taxon>Ceratopogonidae</taxon>
        <taxon>Ceratopogoninae</taxon>
        <taxon>Culicoides</taxon>
        <taxon>Monoculicoides</taxon>
    </lineage>
</organism>
<dbReference type="GO" id="GO:0003824">
    <property type="term" value="F:catalytic activity"/>
    <property type="evidence" value="ECO:0007669"/>
    <property type="project" value="InterPro"/>
</dbReference>
<dbReference type="EMBL" id="UFQS01000591">
    <property type="protein sequence ID" value="SSX05191.1"/>
    <property type="molecule type" value="Genomic_DNA"/>
</dbReference>